<dbReference type="AlphaFoldDB" id="A0AAN8KRD0"/>
<reference evidence="1 2" key="1">
    <citation type="submission" date="2021-04" db="EMBL/GenBank/DDBJ databases">
        <authorList>
            <person name="De Guttry C."/>
            <person name="Zahm M."/>
            <person name="Klopp C."/>
            <person name="Cabau C."/>
            <person name="Louis A."/>
            <person name="Berthelot C."/>
            <person name="Parey E."/>
            <person name="Roest Crollius H."/>
            <person name="Montfort J."/>
            <person name="Robinson-Rechavi M."/>
            <person name="Bucao C."/>
            <person name="Bouchez O."/>
            <person name="Gislard M."/>
            <person name="Lluch J."/>
            <person name="Milhes M."/>
            <person name="Lampietro C."/>
            <person name="Lopez Roques C."/>
            <person name="Donnadieu C."/>
            <person name="Braasch I."/>
            <person name="Desvignes T."/>
            <person name="Postlethwait J."/>
            <person name="Bobe J."/>
            <person name="Wedekind C."/>
            <person name="Guiguen Y."/>
        </authorList>
    </citation>
    <scope>NUCLEOTIDE SEQUENCE [LARGE SCALE GENOMIC DNA]</scope>
    <source>
        <strain evidence="1">Cs_M1</strain>
        <tissue evidence="1">Blood</tissue>
    </source>
</reference>
<gene>
    <name evidence="1" type="ORF">J4Q44_G00348000</name>
</gene>
<name>A0AAN8KRD0_9TELE</name>
<keyword evidence="2" id="KW-1185">Reference proteome</keyword>
<protein>
    <submittedName>
        <fullName evidence="1">Uncharacterized protein</fullName>
    </submittedName>
</protein>
<dbReference type="EMBL" id="JAGTTL010000035">
    <property type="protein sequence ID" value="KAK6293970.1"/>
    <property type="molecule type" value="Genomic_DNA"/>
</dbReference>
<feature type="non-terminal residue" evidence="1">
    <location>
        <position position="86"/>
    </location>
</feature>
<comment type="caution">
    <text evidence="1">The sequence shown here is derived from an EMBL/GenBank/DDBJ whole genome shotgun (WGS) entry which is preliminary data.</text>
</comment>
<proteinExistence type="predicted"/>
<accession>A0AAN8KRD0</accession>
<organism evidence="1 2">
    <name type="scientific">Coregonus suidteri</name>
    <dbReference type="NCBI Taxonomy" id="861788"/>
    <lineage>
        <taxon>Eukaryota</taxon>
        <taxon>Metazoa</taxon>
        <taxon>Chordata</taxon>
        <taxon>Craniata</taxon>
        <taxon>Vertebrata</taxon>
        <taxon>Euteleostomi</taxon>
        <taxon>Actinopterygii</taxon>
        <taxon>Neopterygii</taxon>
        <taxon>Teleostei</taxon>
        <taxon>Protacanthopterygii</taxon>
        <taxon>Salmoniformes</taxon>
        <taxon>Salmonidae</taxon>
        <taxon>Coregoninae</taxon>
        <taxon>Coregonus</taxon>
    </lineage>
</organism>
<dbReference type="Proteomes" id="UP001356427">
    <property type="component" value="Unassembled WGS sequence"/>
</dbReference>
<sequence>MGRKELVTHCGVVEFLGPDGKKGAGNSLWCVLSSWDPMGRKEPTADRRCLVLQHVQICATRLEFYLTAQQGGVRAGLHMISTDHRM</sequence>
<evidence type="ECO:0000313" key="2">
    <source>
        <dbReference type="Proteomes" id="UP001356427"/>
    </source>
</evidence>
<evidence type="ECO:0000313" key="1">
    <source>
        <dbReference type="EMBL" id="KAK6293970.1"/>
    </source>
</evidence>